<reference evidence="3" key="1">
    <citation type="submission" date="2017-05" db="EMBL/GenBank/DDBJ databases">
        <authorList>
            <person name="Sharma S."/>
            <person name="Sidhu C."/>
            <person name="Pinnaka A.K."/>
        </authorList>
    </citation>
    <scope>NUCLEOTIDE SEQUENCE [LARGE SCALE GENOMIC DNA]</scope>
    <source>
        <strain evidence="3">AK93</strain>
    </source>
</reference>
<keyword evidence="1" id="KW-0472">Membrane</keyword>
<evidence type="ECO:0000256" key="1">
    <source>
        <dbReference type="SAM" id="Phobius"/>
    </source>
</evidence>
<keyword evidence="1" id="KW-1133">Transmembrane helix</keyword>
<protein>
    <submittedName>
        <fullName evidence="2">Uncharacterized protein</fullName>
    </submittedName>
</protein>
<sequence length="65" mass="7164">MKIRKTLFFYSLAVIVLLLCWVNAADMGFAQQNVWPGAFGFVGFSVALLSLYGFLAAKKSLVRSS</sequence>
<organism evidence="2 3">
    <name type="scientific">Alkalilimnicola ehrlichii</name>
    <dbReference type="NCBI Taxonomy" id="351052"/>
    <lineage>
        <taxon>Bacteria</taxon>
        <taxon>Pseudomonadati</taxon>
        <taxon>Pseudomonadota</taxon>
        <taxon>Gammaproteobacteria</taxon>
        <taxon>Chromatiales</taxon>
        <taxon>Ectothiorhodospiraceae</taxon>
        <taxon>Alkalilimnicola</taxon>
    </lineage>
</organism>
<proteinExistence type="predicted"/>
<keyword evidence="1" id="KW-0812">Transmembrane</keyword>
<accession>A0A3E0WN34</accession>
<comment type="caution">
    <text evidence="2">The sequence shown here is derived from an EMBL/GenBank/DDBJ whole genome shotgun (WGS) entry which is preliminary data.</text>
</comment>
<keyword evidence="3" id="KW-1185">Reference proteome</keyword>
<dbReference type="AlphaFoldDB" id="A0A3E0WN34"/>
<name>A0A3E0WN34_9GAMM</name>
<dbReference type="EMBL" id="NFZW01000020">
    <property type="protein sequence ID" value="RFA33561.1"/>
    <property type="molecule type" value="Genomic_DNA"/>
</dbReference>
<gene>
    <name evidence="2" type="ORF">CAL65_17045</name>
</gene>
<feature type="transmembrane region" description="Helical" evidence="1">
    <location>
        <begin position="34"/>
        <end position="55"/>
    </location>
</feature>
<evidence type="ECO:0000313" key="3">
    <source>
        <dbReference type="Proteomes" id="UP000256763"/>
    </source>
</evidence>
<dbReference type="Proteomes" id="UP000256763">
    <property type="component" value="Unassembled WGS sequence"/>
</dbReference>
<evidence type="ECO:0000313" key="2">
    <source>
        <dbReference type="EMBL" id="RFA33561.1"/>
    </source>
</evidence>